<feature type="transmembrane region" description="Helical" evidence="2">
    <location>
        <begin position="207"/>
        <end position="228"/>
    </location>
</feature>
<feature type="transmembrane region" description="Helical" evidence="2">
    <location>
        <begin position="177"/>
        <end position="201"/>
    </location>
</feature>
<feature type="region of interest" description="Disordered" evidence="1">
    <location>
        <begin position="1"/>
        <end position="32"/>
    </location>
</feature>
<evidence type="ECO:0000313" key="4">
    <source>
        <dbReference type="Proteomes" id="UP001595891"/>
    </source>
</evidence>
<dbReference type="Pfam" id="PF10067">
    <property type="entry name" value="DUF2306"/>
    <property type="match status" value="1"/>
</dbReference>
<proteinExistence type="predicted"/>
<organism evidence="3 4">
    <name type="scientific">Sphaerisporangium corydalis</name>
    <dbReference type="NCBI Taxonomy" id="1441875"/>
    <lineage>
        <taxon>Bacteria</taxon>
        <taxon>Bacillati</taxon>
        <taxon>Actinomycetota</taxon>
        <taxon>Actinomycetes</taxon>
        <taxon>Streptosporangiales</taxon>
        <taxon>Streptosporangiaceae</taxon>
        <taxon>Sphaerisporangium</taxon>
    </lineage>
</organism>
<evidence type="ECO:0000313" key="3">
    <source>
        <dbReference type="EMBL" id="MFC4588951.1"/>
    </source>
</evidence>
<comment type="caution">
    <text evidence="3">The sequence shown here is derived from an EMBL/GenBank/DDBJ whole genome shotgun (WGS) entry which is preliminary data.</text>
</comment>
<feature type="transmembrane region" description="Helical" evidence="2">
    <location>
        <begin position="114"/>
        <end position="133"/>
    </location>
</feature>
<feature type="transmembrane region" description="Helical" evidence="2">
    <location>
        <begin position="32"/>
        <end position="53"/>
    </location>
</feature>
<keyword evidence="2" id="KW-0812">Transmembrane</keyword>
<feature type="transmembrane region" description="Helical" evidence="2">
    <location>
        <begin position="73"/>
        <end position="94"/>
    </location>
</feature>
<dbReference type="RefSeq" id="WP_262842174.1">
    <property type="nucleotide sequence ID" value="NZ_JANZYP010000009.1"/>
</dbReference>
<protein>
    <submittedName>
        <fullName evidence="3">DUF2306 domain-containing protein</fullName>
    </submittedName>
</protein>
<keyword evidence="2" id="KW-0472">Membrane</keyword>
<evidence type="ECO:0000256" key="2">
    <source>
        <dbReference type="SAM" id="Phobius"/>
    </source>
</evidence>
<feature type="transmembrane region" description="Helical" evidence="2">
    <location>
        <begin position="145"/>
        <end position="165"/>
    </location>
</feature>
<dbReference type="Proteomes" id="UP001595891">
    <property type="component" value="Unassembled WGS sequence"/>
</dbReference>
<accession>A0ABV9EHE0</accession>
<sequence length="253" mass="27046">MTDQSTTGHLPSPAPDGRPAGRTRAGKPSRRAGWLGPAGLIALSVVPMVAGAARMTELAGGPEMTAENARYVVMPLPVMLHIPSAVLFCVLGALQFAPRFRRRRPGWHRVTGRLLVPCGIVAAASGLWMTLFAGRHPADGDLLAVIRVMFGTAMIAAIVLGFVAIRRRDFARHRAWMIRGYAIGQGAGTQVLTHLPSLLIFGPPGQFTKAMLMLAGWLINIAVAEWIIRREPARVLAGGRRTSPSPSVGRVSS</sequence>
<dbReference type="EMBL" id="JBHSFN010000014">
    <property type="protein sequence ID" value="MFC4588951.1"/>
    <property type="molecule type" value="Genomic_DNA"/>
</dbReference>
<evidence type="ECO:0000256" key="1">
    <source>
        <dbReference type="SAM" id="MobiDB-lite"/>
    </source>
</evidence>
<reference evidence="4" key="1">
    <citation type="journal article" date="2019" name="Int. J. Syst. Evol. Microbiol.">
        <title>The Global Catalogue of Microorganisms (GCM) 10K type strain sequencing project: providing services to taxonomists for standard genome sequencing and annotation.</title>
        <authorList>
            <consortium name="The Broad Institute Genomics Platform"/>
            <consortium name="The Broad Institute Genome Sequencing Center for Infectious Disease"/>
            <person name="Wu L."/>
            <person name="Ma J."/>
        </authorList>
    </citation>
    <scope>NUCLEOTIDE SEQUENCE [LARGE SCALE GENOMIC DNA]</scope>
    <source>
        <strain evidence="4">CCUG 49560</strain>
    </source>
</reference>
<keyword evidence="2" id="KW-1133">Transmembrane helix</keyword>
<dbReference type="InterPro" id="IPR018750">
    <property type="entry name" value="DUF2306_membrane"/>
</dbReference>
<gene>
    <name evidence="3" type="ORF">ACFO8L_22870</name>
</gene>
<keyword evidence="4" id="KW-1185">Reference proteome</keyword>
<name>A0ABV9EHE0_9ACTN</name>